<dbReference type="InterPro" id="IPR020846">
    <property type="entry name" value="MFS_dom"/>
</dbReference>
<dbReference type="PANTHER" id="PTHR42718">
    <property type="entry name" value="MAJOR FACILITATOR SUPERFAMILY MULTIDRUG TRANSPORTER MFSC"/>
    <property type="match status" value="1"/>
</dbReference>
<dbReference type="PROSITE" id="PS50850">
    <property type="entry name" value="MFS"/>
    <property type="match status" value="1"/>
</dbReference>
<feature type="transmembrane region" description="Helical" evidence="6">
    <location>
        <begin position="93"/>
        <end position="112"/>
    </location>
</feature>
<evidence type="ECO:0000256" key="2">
    <source>
        <dbReference type="ARBA" id="ARBA00022692"/>
    </source>
</evidence>
<name>A0A6G4XIN2_9ACTN</name>
<feature type="transmembrane region" description="Helical" evidence="6">
    <location>
        <begin position="242"/>
        <end position="262"/>
    </location>
</feature>
<dbReference type="GO" id="GO:0005886">
    <property type="term" value="C:plasma membrane"/>
    <property type="evidence" value="ECO:0007669"/>
    <property type="project" value="UniProtKB-SubCell"/>
</dbReference>
<feature type="transmembrane region" description="Helical" evidence="6">
    <location>
        <begin position="283"/>
        <end position="308"/>
    </location>
</feature>
<keyword evidence="9" id="KW-1185">Reference proteome</keyword>
<comment type="caution">
    <text evidence="8">The sequence shown here is derived from an EMBL/GenBank/DDBJ whole genome shotgun (WGS) entry which is preliminary data.</text>
</comment>
<feature type="transmembrane region" description="Helical" evidence="6">
    <location>
        <begin position="320"/>
        <end position="341"/>
    </location>
</feature>
<dbReference type="Proteomes" id="UP000481109">
    <property type="component" value="Unassembled WGS sequence"/>
</dbReference>
<keyword evidence="3 6" id="KW-1133">Transmembrane helix</keyword>
<protein>
    <submittedName>
        <fullName evidence="8">MFS transporter</fullName>
    </submittedName>
</protein>
<evidence type="ECO:0000256" key="3">
    <source>
        <dbReference type="ARBA" id="ARBA00022989"/>
    </source>
</evidence>
<evidence type="ECO:0000256" key="4">
    <source>
        <dbReference type="ARBA" id="ARBA00023136"/>
    </source>
</evidence>
<dbReference type="InterPro" id="IPR036259">
    <property type="entry name" value="MFS_trans_sf"/>
</dbReference>
<feature type="transmembrane region" description="Helical" evidence="6">
    <location>
        <begin position="23"/>
        <end position="42"/>
    </location>
</feature>
<proteinExistence type="predicted"/>
<dbReference type="GO" id="GO:0022857">
    <property type="term" value="F:transmembrane transporter activity"/>
    <property type="evidence" value="ECO:0007669"/>
    <property type="project" value="InterPro"/>
</dbReference>
<comment type="subcellular location">
    <subcellularLocation>
        <location evidence="1">Cell membrane</location>
        <topology evidence="1">Multi-pass membrane protein</topology>
    </subcellularLocation>
</comment>
<dbReference type="CDD" id="cd17321">
    <property type="entry name" value="MFS_MMR_MDR_like"/>
    <property type="match status" value="1"/>
</dbReference>
<evidence type="ECO:0000313" key="8">
    <source>
        <dbReference type="EMBL" id="NGO76491.1"/>
    </source>
</evidence>
<keyword evidence="4 6" id="KW-0472">Membrane</keyword>
<reference evidence="8 9" key="1">
    <citation type="submission" date="2020-02" db="EMBL/GenBank/DDBJ databases">
        <title>Whole-genome analyses of novel actinobacteria.</title>
        <authorList>
            <person name="Sahin N."/>
            <person name="Tokatli A."/>
        </authorList>
    </citation>
    <scope>NUCLEOTIDE SEQUENCE [LARGE SCALE GENOMIC DNA]</scope>
    <source>
        <strain evidence="8 9">YC504</strain>
    </source>
</reference>
<feature type="transmembrane region" description="Helical" evidence="6">
    <location>
        <begin position="447"/>
        <end position="466"/>
    </location>
</feature>
<feature type="transmembrane region" description="Helical" evidence="6">
    <location>
        <begin position="151"/>
        <end position="174"/>
    </location>
</feature>
<sequence>MSAVTETPSLEPPRTAASLSRTALWLILGLVLLADALDMIDATVTNIAAPTIVNDIGGGESLIKWLGSAYALAMGVLLVVGGRLGDKYGQRRLFLIGMAGFTVASAVAGLSPDPAVLVVARAVQGAFGALMIPQGMAILTKTFPRDMLRKAFQLFGPLLGLASVGGPVLAGFVIDADFGGLSWRPVFLINLVLGVVGLFAATRLLPKDGGDHSTSVDGRGAGLLAVTMFGLMFGLIEGSTYGWSALSLGSLAVGAVFLALFAHRQRTAANPLIKPTLLKNKGFTSGLFVGLLYFAVTSGLTYVISLFMQQALHADPGDTALGMLPLTLGIIVAAFAGMALASKLGRTLVLIGMLLTMAGAGWLLALVLASGLSVSLWALAPAVFLTGLGMGACFGTIFDIALGDIDPDEAGSASGSLTAVQQLANGIGSATVTTLYFHFLGDGSAHAMTVSLIVVLAITAACLPALRLLPRRAAEGVGH</sequence>
<evidence type="ECO:0000256" key="6">
    <source>
        <dbReference type="SAM" id="Phobius"/>
    </source>
</evidence>
<dbReference type="GO" id="GO:0046677">
    <property type="term" value="P:response to antibiotic"/>
    <property type="evidence" value="ECO:0007669"/>
    <property type="project" value="UniProtKB-KW"/>
</dbReference>
<feature type="transmembrane region" description="Helical" evidence="6">
    <location>
        <begin position="348"/>
        <end position="370"/>
    </location>
</feature>
<dbReference type="InterPro" id="IPR011701">
    <property type="entry name" value="MFS"/>
</dbReference>
<dbReference type="AlphaFoldDB" id="A0A6G4XIN2"/>
<dbReference type="EMBL" id="JAAKZW010000037">
    <property type="protein sequence ID" value="NGO76491.1"/>
    <property type="molecule type" value="Genomic_DNA"/>
</dbReference>
<accession>A0A6G4XIN2</accession>
<keyword evidence="2 6" id="KW-0812">Transmembrane</keyword>
<evidence type="ECO:0000256" key="1">
    <source>
        <dbReference type="ARBA" id="ARBA00004651"/>
    </source>
</evidence>
<evidence type="ECO:0000256" key="5">
    <source>
        <dbReference type="ARBA" id="ARBA00023251"/>
    </source>
</evidence>
<feature type="transmembrane region" description="Helical" evidence="6">
    <location>
        <begin position="62"/>
        <end position="81"/>
    </location>
</feature>
<feature type="transmembrane region" description="Helical" evidence="6">
    <location>
        <begin position="218"/>
        <end position="236"/>
    </location>
</feature>
<gene>
    <name evidence="8" type="ORF">G6045_12585</name>
</gene>
<feature type="transmembrane region" description="Helical" evidence="6">
    <location>
        <begin position="118"/>
        <end position="139"/>
    </location>
</feature>
<dbReference type="Gene3D" id="1.20.1720.10">
    <property type="entry name" value="Multidrug resistance protein D"/>
    <property type="match status" value="1"/>
</dbReference>
<dbReference type="Gene3D" id="1.20.1250.20">
    <property type="entry name" value="MFS general substrate transporter like domains"/>
    <property type="match status" value="1"/>
</dbReference>
<keyword evidence="5" id="KW-0046">Antibiotic resistance</keyword>
<evidence type="ECO:0000259" key="7">
    <source>
        <dbReference type="PROSITE" id="PS50850"/>
    </source>
</evidence>
<feature type="domain" description="Major facilitator superfamily (MFS) profile" evidence="7">
    <location>
        <begin position="27"/>
        <end position="473"/>
    </location>
</feature>
<organism evidence="8 9">
    <name type="scientific">Streptomyces mesophilus</name>
    <dbReference type="NCBI Taxonomy" id="1775132"/>
    <lineage>
        <taxon>Bacteria</taxon>
        <taxon>Bacillati</taxon>
        <taxon>Actinomycetota</taxon>
        <taxon>Actinomycetes</taxon>
        <taxon>Kitasatosporales</taxon>
        <taxon>Streptomycetaceae</taxon>
        <taxon>Streptomyces</taxon>
    </lineage>
</organism>
<dbReference type="SUPFAM" id="SSF103473">
    <property type="entry name" value="MFS general substrate transporter"/>
    <property type="match status" value="1"/>
</dbReference>
<evidence type="ECO:0000313" key="9">
    <source>
        <dbReference type="Proteomes" id="UP000481109"/>
    </source>
</evidence>
<dbReference type="Pfam" id="PF07690">
    <property type="entry name" value="MFS_1"/>
    <property type="match status" value="1"/>
</dbReference>
<feature type="transmembrane region" description="Helical" evidence="6">
    <location>
        <begin position="423"/>
        <end position="441"/>
    </location>
</feature>
<feature type="transmembrane region" description="Helical" evidence="6">
    <location>
        <begin position="376"/>
        <end position="402"/>
    </location>
</feature>
<feature type="transmembrane region" description="Helical" evidence="6">
    <location>
        <begin position="186"/>
        <end position="206"/>
    </location>
</feature>
<dbReference type="PANTHER" id="PTHR42718:SF39">
    <property type="entry name" value="ACTINORHODIN TRANSPORTER-RELATED"/>
    <property type="match status" value="1"/>
</dbReference>
<dbReference type="RefSeq" id="WP_165331989.1">
    <property type="nucleotide sequence ID" value="NZ_JAAKZW010000037.1"/>
</dbReference>